<reference evidence="2 3" key="1">
    <citation type="journal article" date="2016" name="Nat. Commun.">
        <title>Thousands of microbial genomes shed light on interconnected biogeochemical processes in an aquifer system.</title>
        <authorList>
            <person name="Anantharaman K."/>
            <person name="Brown C.T."/>
            <person name="Hug L.A."/>
            <person name="Sharon I."/>
            <person name="Castelle C.J."/>
            <person name="Probst A.J."/>
            <person name="Thomas B.C."/>
            <person name="Singh A."/>
            <person name="Wilkins M.J."/>
            <person name="Karaoz U."/>
            <person name="Brodie E.L."/>
            <person name="Williams K.H."/>
            <person name="Hubbard S.S."/>
            <person name="Banfield J.F."/>
        </authorList>
    </citation>
    <scope>NUCLEOTIDE SEQUENCE [LARGE SCALE GENOMIC DNA]</scope>
</reference>
<comment type="caution">
    <text evidence="2">The sequence shown here is derived from an EMBL/GenBank/DDBJ whole genome shotgun (WGS) entry which is preliminary data.</text>
</comment>
<evidence type="ECO:0000313" key="3">
    <source>
        <dbReference type="Proteomes" id="UP000177383"/>
    </source>
</evidence>
<evidence type="ECO:0000256" key="1">
    <source>
        <dbReference type="SAM" id="MobiDB-lite"/>
    </source>
</evidence>
<organism evidence="2 3">
    <name type="scientific">Candidatus Gottesmanbacteria bacterium RIFCSPHIGHO2_01_FULL_39_10</name>
    <dbReference type="NCBI Taxonomy" id="1798375"/>
    <lineage>
        <taxon>Bacteria</taxon>
        <taxon>Candidatus Gottesmaniibacteriota</taxon>
    </lineage>
</organism>
<protein>
    <submittedName>
        <fullName evidence="2">Uncharacterized protein</fullName>
    </submittedName>
</protein>
<accession>A0A1F5ZL14</accession>
<dbReference type="Proteomes" id="UP000177383">
    <property type="component" value="Unassembled WGS sequence"/>
</dbReference>
<name>A0A1F5ZL14_9BACT</name>
<dbReference type="AlphaFoldDB" id="A0A1F5ZL14"/>
<proteinExistence type="predicted"/>
<evidence type="ECO:0000313" key="2">
    <source>
        <dbReference type="EMBL" id="OGG13063.1"/>
    </source>
</evidence>
<gene>
    <name evidence="2" type="ORF">A2773_01115</name>
</gene>
<feature type="region of interest" description="Disordered" evidence="1">
    <location>
        <begin position="67"/>
        <end position="93"/>
    </location>
</feature>
<sequence>MFEPTFCEAEGRAPLSGGKLKRWRGECLPAGRQGWGHSRACPELVEGLPLKYSSNFFVKRPQIGKRQRCARRGSGRGERIKASQRGKLETAAG</sequence>
<dbReference type="STRING" id="1798375.A2773_01115"/>
<dbReference type="EMBL" id="MFJE01000061">
    <property type="protein sequence ID" value="OGG13063.1"/>
    <property type="molecule type" value="Genomic_DNA"/>
</dbReference>